<accession>A0A6H9YZD1</accession>
<dbReference type="AlphaFoldDB" id="A0A6H9YZD1"/>
<dbReference type="RefSeq" id="WP_151562171.1">
    <property type="nucleotide sequence ID" value="NZ_WBMT01000009.1"/>
</dbReference>
<reference evidence="1 2" key="1">
    <citation type="submission" date="2019-09" db="EMBL/GenBank/DDBJ databases">
        <title>Actinomadura physcomitrii sp. nov., a novel actinomycete isolated from moss [Physcomitrium sphaericum (Ludw) Fuernr].</title>
        <authorList>
            <person name="Zhuang X."/>
            <person name="Liu C."/>
        </authorList>
    </citation>
    <scope>NUCLEOTIDE SEQUENCE [LARGE SCALE GENOMIC DNA]</scope>
    <source>
        <strain evidence="1 2">HMC1</strain>
    </source>
</reference>
<evidence type="ECO:0000313" key="1">
    <source>
        <dbReference type="EMBL" id="KAB2347383.1"/>
    </source>
</evidence>
<comment type="caution">
    <text evidence="1">The sequence shown here is derived from an EMBL/GenBank/DDBJ whole genome shotgun (WGS) entry which is preliminary data.</text>
</comment>
<keyword evidence="2" id="KW-1185">Reference proteome</keyword>
<evidence type="ECO:0000313" key="2">
    <source>
        <dbReference type="Proteomes" id="UP000468735"/>
    </source>
</evidence>
<dbReference type="OrthoDB" id="3431467at2"/>
<name>A0A6H9YZD1_9ACTN</name>
<organism evidence="1 2">
    <name type="scientific">Actinomadura rudentiformis</name>
    <dbReference type="NCBI Taxonomy" id="359158"/>
    <lineage>
        <taxon>Bacteria</taxon>
        <taxon>Bacillati</taxon>
        <taxon>Actinomycetota</taxon>
        <taxon>Actinomycetes</taxon>
        <taxon>Streptosporangiales</taxon>
        <taxon>Thermomonosporaceae</taxon>
        <taxon>Actinomadura</taxon>
    </lineage>
</organism>
<gene>
    <name evidence="1" type="ORF">F8566_20435</name>
</gene>
<protein>
    <submittedName>
        <fullName evidence="1">Uncharacterized protein</fullName>
    </submittedName>
</protein>
<proteinExistence type="predicted"/>
<sequence length="106" mass="11623">MTQDGASDDVTPVSIDAATAEAQRVAYRLKGVIRELTGGWSTWASDTGKLYAVNPARLTDEQISAGCAQTVHGENPAELVENLRFQMRKMTEFNERHQAKSEAARV</sequence>
<dbReference type="EMBL" id="WBMT01000009">
    <property type="protein sequence ID" value="KAB2347383.1"/>
    <property type="molecule type" value="Genomic_DNA"/>
</dbReference>
<dbReference type="Proteomes" id="UP000468735">
    <property type="component" value="Unassembled WGS sequence"/>
</dbReference>